<reference evidence="1" key="2">
    <citation type="submission" date="2012-12" db="EMBL/GenBank/DDBJ databases">
        <authorList>
            <person name="Gao Y.W."/>
            <person name="Fan S.T."/>
            <person name="Sun H.T."/>
            <person name="Wang Z."/>
            <person name="Gao X.L."/>
            <person name="Li Y.G."/>
            <person name="Wang T.C."/>
            <person name="Zhang K."/>
            <person name="Xu W.W."/>
            <person name="Yu Z.J."/>
            <person name="Xia X.Z."/>
        </authorList>
    </citation>
    <scope>NUCLEOTIDE SEQUENCE</scope>
    <source>
        <strain evidence="1">FR3</strain>
    </source>
</reference>
<evidence type="ECO:0000313" key="5">
    <source>
        <dbReference type="WormBase" id="Bm234"/>
    </source>
</evidence>
<dbReference type="OrthoDB" id="5820935at2759"/>
<dbReference type="EMBL" id="LN856662">
    <property type="protein sequence ID" value="CRZ22773.1"/>
    <property type="molecule type" value="Genomic_DNA"/>
</dbReference>
<reference evidence="4" key="4">
    <citation type="submission" date="2019-12" db="UniProtKB">
        <authorList>
            <consortium name="WormBaseParasite"/>
        </authorList>
    </citation>
    <scope>IDENTIFICATION</scope>
</reference>
<evidence type="ECO:0000313" key="2">
    <source>
        <dbReference type="EMBL" id="VIP00120.1"/>
    </source>
</evidence>
<dbReference type="EMBL" id="CAAKNF010000013">
    <property type="protein sequence ID" value="VIP00120.1"/>
    <property type="molecule type" value="Genomic_DNA"/>
</dbReference>
<accession>A0A0H5S254</accession>
<dbReference type="WBParaSite" id="Bm234.1">
    <property type="protein sequence ID" value="Bm234.1"/>
    <property type="gene ID" value="WBGene00220495"/>
</dbReference>
<dbReference type="Proteomes" id="UP000006672">
    <property type="component" value="Unassembled WGS sequence"/>
</dbReference>
<reference evidence="1 3" key="1">
    <citation type="journal article" date="2007" name="Science">
        <title>Draft genome of the filarial nematode parasite Brugia malayi.</title>
        <authorList>
            <person name="Ghedin E."/>
            <person name="Wang S."/>
            <person name="Spiro D."/>
            <person name="Caler E."/>
            <person name="Zhao Q."/>
            <person name="Crabtree J."/>
            <person name="Allen J.E."/>
            <person name="Delcher A.L."/>
            <person name="Guiliano D.B."/>
            <person name="Miranda-Saavedra D."/>
            <person name="Angiuoli S.V."/>
            <person name="Creasy T."/>
            <person name="Amedeo P."/>
            <person name="Haas B."/>
            <person name="El-Sayed N.M."/>
            <person name="Wortman J.R."/>
            <person name="Feldblyum T."/>
            <person name="Tallon L."/>
            <person name="Schatz M."/>
            <person name="Shumway M."/>
            <person name="Koo H."/>
            <person name="Salzberg S.L."/>
            <person name="Schobel S."/>
            <person name="Pertea M."/>
            <person name="Pop M."/>
            <person name="White O."/>
            <person name="Barton G.J."/>
            <person name="Carlow C.K."/>
            <person name="Crawford M.J."/>
            <person name="Daub J."/>
            <person name="Dimmic M.W."/>
            <person name="Estes C.F."/>
            <person name="Foster J.M."/>
            <person name="Ganatra M."/>
            <person name="Gregory W.F."/>
            <person name="Johnson N.M."/>
            <person name="Jin J."/>
            <person name="Komuniecki R."/>
            <person name="Korf I."/>
            <person name="Kumar S."/>
            <person name="Laney S."/>
            <person name="Li B.W."/>
            <person name="Li W."/>
            <person name="Lindblom T.H."/>
            <person name="Lustigman S."/>
            <person name="Ma D."/>
            <person name="Maina C.V."/>
            <person name="Martin D.M."/>
            <person name="McCarter J.P."/>
            <person name="McReynolds L."/>
            <person name="Mitreva M."/>
            <person name="Nutman T.B."/>
            <person name="Parkinson J."/>
            <person name="Peregrin-Alvarez J.M."/>
            <person name="Poole C."/>
            <person name="Ren Q."/>
            <person name="Saunders L."/>
            <person name="Sluder A.E."/>
            <person name="Smith K."/>
            <person name="Stanke M."/>
            <person name="Unnasch T.R."/>
            <person name="Ware J."/>
            <person name="Wei A.D."/>
            <person name="Weil G."/>
            <person name="Williams D.J."/>
            <person name="Zhang Y."/>
            <person name="Williams S.A."/>
            <person name="Fraser-Liggett C."/>
            <person name="Slatko B."/>
            <person name="Blaxter M.L."/>
            <person name="Scott A.L."/>
        </authorList>
    </citation>
    <scope>NUCLEOTIDE SEQUENCE</scope>
    <source>
        <strain evidence="1 3">FR3</strain>
    </source>
</reference>
<dbReference type="GeneID" id="66059561"/>
<keyword evidence="3" id="KW-1185">Reference proteome</keyword>
<evidence type="ECO:0000313" key="3">
    <source>
        <dbReference type="Proteomes" id="UP000006672"/>
    </source>
</evidence>
<organism evidence="1">
    <name type="scientific">Brugia malayi</name>
    <name type="common">Filarial nematode worm</name>
    <dbReference type="NCBI Taxonomy" id="6279"/>
    <lineage>
        <taxon>Eukaryota</taxon>
        <taxon>Metazoa</taxon>
        <taxon>Ecdysozoa</taxon>
        <taxon>Nematoda</taxon>
        <taxon>Chromadorea</taxon>
        <taxon>Rhabditida</taxon>
        <taxon>Spirurina</taxon>
        <taxon>Spiruromorpha</taxon>
        <taxon>Filarioidea</taxon>
        <taxon>Onchocercidae</taxon>
        <taxon>Brugia</taxon>
    </lineage>
</organism>
<evidence type="ECO:0000313" key="4">
    <source>
        <dbReference type="WBParaSite" id="Bm234.1"/>
    </source>
</evidence>
<dbReference type="RefSeq" id="XP_042938819.1">
    <property type="nucleotide sequence ID" value="XM_043082885.1"/>
</dbReference>
<dbReference type="AlphaFoldDB" id="A0A0H5S254"/>
<sequence>MIADGNEDSAEEYPSSFSALKIHPSLPIEQNFGNEISLTF</sequence>
<dbReference type="KEGG" id="bmy:BM_BM234"/>
<dbReference type="WormBase" id="Bm234">
    <property type="protein sequence ID" value="BM34096"/>
    <property type="gene ID" value="WBGene00220495"/>
</dbReference>
<dbReference type="CTD" id="66059561"/>
<accession>A0A4E9G0C1</accession>
<gene>
    <name evidence="1 4 5" type="ORF">Bm234</name>
    <name evidence="2" type="ORF">BM_BM234</name>
    <name evidence="1" type="ORF">BM_Bm234</name>
</gene>
<evidence type="ECO:0000313" key="1">
    <source>
        <dbReference type="EMBL" id="CRZ22773.1"/>
    </source>
</evidence>
<proteinExistence type="predicted"/>
<reference evidence="2" key="3">
    <citation type="submission" date="2019-04" db="EMBL/GenBank/DDBJ databases">
        <authorList>
            <person name="Howe K."/>
            <person name="Paulini M."/>
            <person name="Williams G."/>
        </authorList>
    </citation>
    <scope>NUCLEOTIDE SEQUENCE [LARGE SCALE GENOMIC DNA]</scope>
    <source>
        <strain evidence="2">FR3</strain>
    </source>
</reference>
<name>A0A0H5S254_BRUMA</name>
<protein>
    <submittedName>
        <fullName evidence="1 4">Bm234</fullName>
    </submittedName>
</protein>